<evidence type="ECO:0000256" key="1">
    <source>
        <dbReference type="SAM" id="MobiDB-lite"/>
    </source>
</evidence>
<feature type="compositionally biased region" description="Polar residues" evidence="1">
    <location>
        <begin position="1074"/>
        <end position="1088"/>
    </location>
</feature>
<protein>
    <recommendedName>
        <fullName evidence="4">Reverse transcriptase Ty1/copia-type domain-containing protein</fullName>
    </recommendedName>
</protein>
<evidence type="ECO:0000313" key="2">
    <source>
        <dbReference type="EMBL" id="CAJ1377668.1"/>
    </source>
</evidence>
<proteinExistence type="predicted"/>
<accession>A0AA36MRP6</accession>
<organism evidence="2 3">
    <name type="scientific">Effrenium voratum</name>
    <dbReference type="NCBI Taxonomy" id="2562239"/>
    <lineage>
        <taxon>Eukaryota</taxon>
        <taxon>Sar</taxon>
        <taxon>Alveolata</taxon>
        <taxon>Dinophyceae</taxon>
        <taxon>Suessiales</taxon>
        <taxon>Symbiodiniaceae</taxon>
        <taxon>Effrenium</taxon>
    </lineage>
</organism>
<dbReference type="AlphaFoldDB" id="A0AA36MRP6"/>
<feature type="region of interest" description="Disordered" evidence="1">
    <location>
        <begin position="700"/>
        <end position="729"/>
    </location>
</feature>
<comment type="caution">
    <text evidence="2">The sequence shown here is derived from an EMBL/GenBank/DDBJ whole genome shotgun (WGS) entry which is preliminary data.</text>
</comment>
<dbReference type="Proteomes" id="UP001178507">
    <property type="component" value="Unassembled WGS sequence"/>
</dbReference>
<name>A0AA36MRP6_9DINO</name>
<sequence>MNGGTASGHSNEVVRDNFIPVFDGRPNNNKEDTYWEDEDNNTYPDQPTEEEQPQDFNEEIYFDEDHEYTYDEDEEEAYATYIDARKKLAEHRSARGYYPVIALTNTNALPVSSTSSSLPPHGSRAQCPQNSQSNSPSKRPKPANSMVAQEETAYLEDHVDQPYITGTQDGGASSVLYGHDVLMQLLTKLYHKGLPLEAEPTTAASVHLPVFTAGYKGRIQTFIVEGGTPLLLIARPVLEALKVKIDYAKQSCSVLNEPWQPATKGTLGEYRRRYRGRHPPRPHLHLLQLCTLEDYIMDTGRPGPILPEIAQHVDGTTPENLPTDDAPDFNLHEGVTEPVLGDIPNKIWRSFDVALATWHNHVNFHLNQATKHKPDGKKVFWEVYAWEGKLSRAMADRGWIVRTFDLPEWDFTKSNCTKAFYQLLDEELPDAVWLAPPCALIEDGAMAVQLKGAAARPGEAHGHDQRLNPDGILQKIRHAVIPAVKDYQCELCNRYAKPAQTPKSTTRTAFVFNQRLQAHERLTLLERRHQVLRQAIDIFIAETGRDSIEGLKDALDFTIPSGVGIGGEDGLTCFELWTCKIDDVVSDDEDVDPDPKRPSPDLCEPLVDYWEPAPDGLTFDRVHQFPRHQLFCPSPDDPDIPYHRLGSLRHTEIYRLASDTGRPASEAEHQPFDSHFDIQHPWIGRTRFVVVNNKGDVTMGNSQETISYGPSHRRGQRPGPYEQQPPDKTADYSFKVDIVDDTSDNSMPLPPGWHADASGHVVLDTIHDDWTLSKNGSYLIPNHYIPRNTLYDPSEDGNCPIPLPMLHKSRTTRFADGQSRQDRWRCRSNHLDEQIYWTGRTSFKIQPRDRVRAHEHFFNTSEGHQTYAGSPQQRKKDSKNLSERTMSPADQQSFIETKRKELASFFQNQVWEFSDESEAPAQRILRAHFILKWSKNEDGSPRAKARLITQGFKNPDALSGIVERTSPTVTRLTRGMILSIAANNGWGTFTTDISTAFLQGREHALHRTLWVRLPADARNILGITNSRILMRLRKPMYGLVVTTRPFGPIRHLPKGRDFHLKPRPRPRHHGMRSLSHQQSQASGKQAAR</sequence>
<feature type="region of interest" description="Disordered" evidence="1">
    <location>
        <begin position="1"/>
        <end position="57"/>
    </location>
</feature>
<dbReference type="EMBL" id="CAUJNA010000480">
    <property type="protein sequence ID" value="CAJ1377668.1"/>
    <property type="molecule type" value="Genomic_DNA"/>
</dbReference>
<evidence type="ECO:0000313" key="3">
    <source>
        <dbReference type="Proteomes" id="UP001178507"/>
    </source>
</evidence>
<feature type="compositionally biased region" description="Basic residues" evidence="1">
    <location>
        <begin position="1061"/>
        <end position="1071"/>
    </location>
</feature>
<feature type="region of interest" description="Disordered" evidence="1">
    <location>
        <begin position="1052"/>
        <end position="1088"/>
    </location>
</feature>
<feature type="compositionally biased region" description="Polar residues" evidence="1">
    <location>
        <begin position="858"/>
        <end position="872"/>
    </location>
</feature>
<gene>
    <name evidence="2" type="ORF">EVOR1521_LOCUS6400</name>
</gene>
<feature type="compositionally biased region" description="Low complexity" evidence="1">
    <location>
        <begin position="128"/>
        <end position="137"/>
    </location>
</feature>
<keyword evidence="3" id="KW-1185">Reference proteome</keyword>
<feature type="region of interest" description="Disordered" evidence="1">
    <location>
        <begin position="858"/>
        <end position="890"/>
    </location>
</feature>
<feature type="region of interest" description="Disordered" evidence="1">
    <location>
        <begin position="110"/>
        <end position="148"/>
    </location>
</feature>
<reference evidence="2" key="1">
    <citation type="submission" date="2023-08" db="EMBL/GenBank/DDBJ databases">
        <authorList>
            <person name="Chen Y."/>
            <person name="Shah S."/>
            <person name="Dougan E. K."/>
            <person name="Thang M."/>
            <person name="Chan C."/>
        </authorList>
    </citation>
    <scope>NUCLEOTIDE SEQUENCE</scope>
</reference>
<evidence type="ECO:0008006" key="4">
    <source>
        <dbReference type="Google" id="ProtNLM"/>
    </source>
</evidence>
<feature type="compositionally biased region" description="Acidic residues" evidence="1">
    <location>
        <begin position="47"/>
        <end position="57"/>
    </location>
</feature>